<evidence type="ECO:0000256" key="1">
    <source>
        <dbReference type="ARBA" id="ARBA00004123"/>
    </source>
</evidence>
<dbReference type="InterPro" id="IPR050080">
    <property type="entry name" value="RNase_PH"/>
</dbReference>
<keyword evidence="4" id="KW-0271">Exosome</keyword>
<evidence type="ECO:0000313" key="8">
    <source>
        <dbReference type="EMBL" id="KAJ3743079.1"/>
    </source>
</evidence>
<evidence type="ECO:0000256" key="5">
    <source>
        <dbReference type="ARBA" id="ARBA00023242"/>
    </source>
</evidence>
<evidence type="ECO:0000256" key="4">
    <source>
        <dbReference type="ARBA" id="ARBA00022835"/>
    </source>
</evidence>
<gene>
    <name evidence="8" type="ORF">DFH05DRAFT_1285556</name>
</gene>
<dbReference type="PANTHER" id="PTHR11953:SF1">
    <property type="entry name" value="EXOSOME COMPLEX COMPONENT RRP46"/>
    <property type="match status" value="1"/>
</dbReference>
<dbReference type="Pfam" id="PF01138">
    <property type="entry name" value="RNase_PH"/>
    <property type="match status" value="1"/>
</dbReference>
<dbReference type="InterPro" id="IPR001247">
    <property type="entry name" value="ExoRNase_PH_dom1"/>
</dbReference>
<evidence type="ECO:0000256" key="2">
    <source>
        <dbReference type="ARBA" id="ARBA00006678"/>
    </source>
</evidence>
<dbReference type="AlphaFoldDB" id="A0A9W8NY58"/>
<sequence>MSPNVTLSFDSLSRVDASARFGFGSCPQYLTSISGPIEVRLAAEQPSQATIEVHVRPLTNVPGTESKTVAVILKEAIQMEVIVEANPRTLIQFVVQALVPTPKVTDELVAAMINCCTLSLLNAGSIPMRGVICAVSVARVSSVNGEESMYKIQPVEEHPSRIQATGCFAFLFSDSYSSNTYSSSCVWTSWRSLHPGSLKAVEESELARARDAAQKPAREVWERMKSLVEEGERVKRKETWIKDASHSTEAKKMDVGEEDVNMEI</sequence>
<keyword evidence="3" id="KW-0698">rRNA processing</keyword>
<name>A0A9W8NY58_9AGAR</name>
<dbReference type="InterPro" id="IPR027408">
    <property type="entry name" value="PNPase/RNase_PH_dom_sf"/>
</dbReference>
<comment type="subcellular location">
    <subcellularLocation>
        <location evidence="1">Nucleus</location>
    </subcellularLocation>
</comment>
<dbReference type="GO" id="GO:0006364">
    <property type="term" value="P:rRNA processing"/>
    <property type="evidence" value="ECO:0007669"/>
    <property type="project" value="UniProtKB-KW"/>
</dbReference>
<evidence type="ECO:0000313" key="9">
    <source>
        <dbReference type="Proteomes" id="UP001142393"/>
    </source>
</evidence>
<feature type="domain" description="Exoribonuclease phosphorolytic" evidence="7">
    <location>
        <begin position="4"/>
        <end position="124"/>
    </location>
</feature>
<comment type="similarity">
    <text evidence="2">Belongs to the RNase PH family.</text>
</comment>
<dbReference type="GO" id="GO:0000176">
    <property type="term" value="C:nuclear exosome (RNase complex)"/>
    <property type="evidence" value="ECO:0007669"/>
    <property type="project" value="TreeGrafter"/>
</dbReference>
<dbReference type="SUPFAM" id="SSF54211">
    <property type="entry name" value="Ribosomal protein S5 domain 2-like"/>
    <property type="match status" value="1"/>
</dbReference>
<dbReference type="Gene3D" id="3.30.230.70">
    <property type="entry name" value="GHMP Kinase, N-terminal domain"/>
    <property type="match status" value="1"/>
</dbReference>
<accession>A0A9W8NY58</accession>
<evidence type="ECO:0000256" key="6">
    <source>
        <dbReference type="SAM" id="MobiDB-lite"/>
    </source>
</evidence>
<dbReference type="Proteomes" id="UP001142393">
    <property type="component" value="Unassembled WGS sequence"/>
</dbReference>
<reference evidence="8 9" key="1">
    <citation type="journal article" date="2023" name="Proc. Natl. Acad. Sci. U.S.A.">
        <title>A global phylogenomic analysis of the shiitake genus Lentinula.</title>
        <authorList>
            <person name="Sierra-Patev S."/>
            <person name="Min B."/>
            <person name="Naranjo-Ortiz M."/>
            <person name="Looney B."/>
            <person name="Konkel Z."/>
            <person name="Slot J.C."/>
            <person name="Sakamoto Y."/>
            <person name="Steenwyk J.L."/>
            <person name="Rokas A."/>
            <person name="Carro J."/>
            <person name="Camarero S."/>
            <person name="Ferreira P."/>
            <person name="Molpeceres G."/>
            <person name="Ruiz-Duenas F.J."/>
            <person name="Serrano A."/>
            <person name="Henrissat B."/>
            <person name="Drula E."/>
            <person name="Hughes K.W."/>
            <person name="Mata J.L."/>
            <person name="Ishikawa N.K."/>
            <person name="Vargas-Isla R."/>
            <person name="Ushijima S."/>
            <person name="Smith C.A."/>
            <person name="Donoghue J."/>
            <person name="Ahrendt S."/>
            <person name="Andreopoulos W."/>
            <person name="He G."/>
            <person name="LaButti K."/>
            <person name="Lipzen A."/>
            <person name="Ng V."/>
            <person name="Riley R."/>
            <person name="Sandor L."/>
            <person name="Barry K."/>
            <person name="Martinez A.T."/>
            <person name="Xiao Y."/>
            <person name="Gibbons J.G."/>
            <person name="Terashima K."/>
            <person name="Grigoriev I.V."/>
            <person name="Hibbett D."/>
        </authorList>
    </citation>
    <scope>NUCLEOTIDE SEQUENCE [LARGE SCALE GENOMIC DNA]</scope>
    <source>
        <strain evidence="8 9">TFB7810</strain>
    </source>
</reference>
<evidence type="ECO:0000256" key="3">
    <source>
        <dbReference type="ARBA" id="ARBA00022552"/>
    </source>
</evidence>
<feature type="region of interest" description="Disordered" evidence="6">
    <location>
        <begin position="245"/>
        <end position="264"/>
    </location>
</feature>
<organism evidence="8 9">
    <name type="scientific">Lentinula detonsa</name>
    <dbReference type="NCBI Taxonomy" id="2804962"/>
    <lineage>
        <taxon>Eukaryota</taxon>
        <taxon>Fungi</taxon>
        <taxon>Dikarya</taxon>
        <taxon>Basidiomycota</taxon>
        <taxon>Agaricomycotina</taxon>
        <taxon>Agaricomycetes</taxon>
        <taxon>Agaricomycetidae</taxon>
        <taxon>Agaricales</taxon>
        <taxon>Marasmiineae</taxon>
        <taxon>Omphalotaceae</taxon>
        <taxon>Lentinula</taxon>
    </lineage>
</organism>
<keyword evidence="9" id="KW-1185">Reference proteome</keyword>
<protein>
    <recommendedName>
        <fullName evidence="7">Exoribonuclease phosphorolytic domain-containing protein</fullName>
    </recommendedName>
</protein>
<dbReference type="EMBL" id="JANVFU010000009">
    <property type="protein sequence ID" value="KAJ3743079.1"/>
    <property type="molecule type" value="Genomic_DNA"/>
</dbReference>
<dbReference type="GO" id="GO:0005730">
    <property type="term" value="C:nucleolus"/>
    <property type="evidence" value="ECO:0007669"/>
    <property type="project" value="TreeGrafter"/>
</dbReference>
<dbReference type="GO" id="GO:0000177">
    <property type="term" value="C:cytoplasmic exosome (RNase complex)"/>
    <property type="evidence" value="ECO:0007669"/>
    <property type="project" value="TreeGrafter"/>
</dbReference>
<dbReference type="InterPro" id="IPR020568">
    <property type="entry name" value="Ribosomal_Su5_D2-typ_SF"/>
</dbReference>
<dbReference type="PANTHER" id="PTHR11953">
    <property type="entry name" value="EXOSOME COMPLEX COMPONENT"/>
    <property type="match status" value="1"/>
</dbReference>
<dbReference type="GO" id="GO:0003723">
    <property type="term" value="F:RNA binding"/>
    <property type="evidence" value="ECO:0007669"/>
    <property type="project" value="TreeGrafter"/>
</dbReference>
<dbReference type="GO" id="GO:0071051">
    <property type="term" value="P:poly(A)-dependent snoRNA 3'-end processing"/>
    <property type="evidence" value="ECO:0007669"/>
    <property type="project" value="TreeGrafter"/>
</dbReference>
<proteinExistence type="inferred from homology"/>
<dbReference type="GO" id="GO:0071028">
    <property type="term" value="P:nuclear mRNA surveillance"/>
    <property type="evidence" value="ECO:0007669"/>
    <property type="project" value="TreeGrafter"/>
</dbReference>
<dbReference type="GO" id="GO:0016075">
    <property type="term" value="P:rRNA catabolic process"/>
    <property type="evidence" value="ECO:0007669"/>
    <property type="project" value="TreeGrafter"/>
</dbReference>
<comment type="caution">
    <text evidence="8">The sequence shown here is derived from an EMBL/GenBank/DDBJ whole genome shotgun (WGS) entry which is preliminary data.</text>
</comment>
<feature type="compositionally biased region" description="Basic and acidic residues" evidence="6">
    <location>
        <begin position="245"/>
        <end position="255"/>
    </location>
</feature>
<evidence type="ECO:0000259" key="7">
    <source>
        <dbReference type="Pfam" id="PF01138"/>
    </source>
</evidence>
<dbReference type="GO" id="GO:0034475">
    <property type="term" value="P:U4 snRNA 3'-end processing"/>
    <property type="evidence" value="ECO:0007669"/>
    <property type="project" value="TreeGrafter"/>
</dbReference>
<keyword evidence="5" id="KW-0539">Nucleus</keyword>